<proteinExistence type="predicted"/>
<dbReference type="OrthoDB" id="9806226at2"/>
<feature type="compositionally biased region" description="Low complexity" evidence="6">
    <location>
        <begin position="373"/>
        <end position="385"/>
    </location>
</feature>
<feature type="compositionally biased region" description="Acidic residues" evidence="6">
    <location>
        <begin position="236"/>
        <end position="251"/>
    </location>
</feature>
<comment type="caution">
    <text evidence="7">The sequence shown here is derived from an EMBL/GenBank/DDBJ whole genome shotgun (WGS) entry which is preliminary data.</text>
</comment>
<dbReference type="HOGENOM" id="CLU_045647_2_4_6"/>
<evidence type="ECO:0000313" key="7">
    <source>
        <dbReference type="EMBL" id="EAT13922.1"/>
    </source>
</evidence>
<dbReference type="PANTHER" id="PTHR34298:SF2">
    <property type="entry name" value="SEGREGATION AND CONDENSATION PROTEIN B"/>
    <property type="match status" value="1"/>
</dbReference>
<evidence type="ECO:0000313" key="8">
    <source>
        <dbReference type="Proteomes" id="UP000004263"/>
    </source>
</evidence>
<dbReference type="STRING" id="207949.RED65_11029"/>
<organism evidence="7 8">
    <name type="scientific">Bermanella marisrubri</name>
    <dbReference type="NCBI Taxonomy" id="207949"/>
    <lineage>
        <taxon>Bacteria</taxon>
        <taxon>Pseudomonadati</taxon>
        <taxon>Pseudomonadota</taxon>
        <taxon>Gammaproteobacteria</taxon>
        <taxon>Oceanospirillales</taxon>
        <taxon>Oceanospirillaceae</taxon>
        <taxon>Bermanella</taxon>
    </lineage>
</organism>
<keyword evidence="8" id="KW-1185">Reference proteome</keyword>
<dbReference type="GO" id="GO:0051301">
    <property type="term" value="P:cell division"/>
    <property type="evidence" value="ECO:0007669"/>
    <property type="project" value="UniProtKB-KW"/>
</dbReference>
<dbReference type="Proteomes" id="UP000004263">
    <property type="component" value="Unassembled WGS sequence"/>
</dbReference>
<keyword evidence="4" id="KW-0131">Cell cycle</keyword>
<feature type="compositionally biased region" description="Low complexity" evidence="6">
    <location>
        <begin position="393"/>
        <end position="404"/>
    </location>
</feature>
<dbReference type="SUPFAM" id="SSF46785">
    <property type="entry name" value="Winged helix' DNA-binding domain"/>
    <property type="match status" value="2"/>
</dbReference>
<evidence type="ECO:0000256" key="5">
    <source>
        <dbReference type="SAM" id="Coils"/>
    </source>
</evidence>
<keyword evidence="5" id="KW-0175">Coiled coil</keyword>
<keyword evidence="1" id="KW-0963">Cytoplasm</keyword>
<keyword evidence="3" id="KW-0159">Chromosome partition</keyword>
<dbReference type="AlphaFoldDB" id="Q1N5M0"/>
<protein>
    <submittedName>
        <fullName evidence="7">Predicted transcriptional regulator</fullName>
    </submittedName>
</protein>
<dbReference type="InterPro" id="IPR005234">
    <property type="entry name" value="ScpB_csome_segregation"/>
</dbReference>
<evidence type="ECO:0000256" key="4">
    <source>
        <dbReference type="ARBA" id="ARBA00023306"/>
    </source>
</evidence>
<feature type="region of interest" description="Disordered" evidence="6">
    <location>
        <begin position="327"/>
        <end position="412"/>
    </location>
</feature>
<gene>
    <name evidence="7" type="ORF">RED65_11029</name>
</gene>
<dbReference type="Pfam" id="PF04079">
    <property type="entry name" value="SMC_ScpB"/>
    <property type="match status" value="1"/>
</dbReference>
<feature type="region of interest" description="Disordered" evidence="6">
    <location>
        <begin position="230"/>
        <end position="285"/>
    </location>
</feature>
<dbReference type="NCBIfam" id="TIGR00281">
    <property type="entry name" value="SMC-Scp complex subunit ScpB"/>
    <property type="match status" value="1"/>
</dbReference>
<feature type="compositionally biased region" description="Acidic residues" evidence="6">
    <location>
        <begin position="272"/>
        <end position="285"/>
    </location>
</feature>
<name>Q1N5M0_9GAMM</name>
<dbReference type="GO" id="GO:0051304">
    <property type="term" value="P:chromosome separation"/>
    <property type="evidence" value="ECO:0007669"/>
    <property type="project" value="InterPro"/>
</dbReference>
<dbReference type="PANTHER" id="PTHR34298">
    <property type="entry name" value="SEGREGATION AND CONDENSATION PROTEIN B"/>
    <property type="match status" value="1"/>
</dbReference>
<dbReference type="EMBL" id="AAQH01000001">
    <property type="protein sequence ID" value="EAT13922.1"/>
    <property type="molecule type" value="Genomic_DNA"/>
</dbReference>
<sequence length="412" mass="46813">MINDALLEQIVEAALMASGQTLSVDRMQTLFEEHEAPSKQRLEIIVQRIYEKCEHKGYELKKVATGYRFQVKQDLSNWVSRLWEEKPQRYSRALLETLSIIAYRQPVTRGEIEDVRGVAVSSHITKTLQEREWIQVVGHRDVPGRPAMYATTKMFLDYFNLESLDQLPTLEEIQEIADANHALEFEDKQTEEGNYDFSYQQEEQEDSENLKSAQEDLAAAEALVESVENSVFKQPEEEEENHSVEETDSLQDGENLLAALEDASEAERSSNEDDEADVSLDEMDDEAMAEATIARMLAEQEALINSEEKKLEEKDIEEYVSKPVTIEESWREQDTGNESTHQAYQAGPSVFGESSSADEDEEALLAAREEEMMAQLEAEQEALMQEQEEEQTQESSASGSKSLSDLANKLDD</sequence>
<dbReference type="Gene3D" id="1.10.10.10">
    <property type="entry name" value="Winged helix-like DNA-binding domain superfamily/Winged helix DNA-binding domain"/>
    <property type="match status" value="2"/>
</dbReference>
<evidence type="ECO:0000256" key="3">
    <source>
        <dbReference type="ARBA" id="ARBA00022829"/>
    </source>
</evidence>
<dbReference type="InterPro" id="IPR036388">
    <property type="entry name" value="WH-like_DNA-bd_sf"/>
</dbReference>
<evidence type="ECO:0000256" key="1">
    <source>
        <dbReference type="ARBA" id="ARBA00022490"/>
    </source>
</evidence>
<keyword evidence="2" id="KW-0132">Cell division</keyword>
<evidence type="ECO:0000256" key="2">
    <source>
        <dbReference type="ARBA" id="ARBA00022618"/>
    </source>
</evidence>
<evidence type="ECO:0000256" key="6">
    <source>
        <dbReference type="SAM" id="MobiDB-lite"/>
    </source>
</evidence>
<reference evidence="7 8" key="1">
    <citation type="submission" date="2006-03" db="EMBL/GenBank/DDBJ databases">
        <authorList>
            <person name="Pinhassi J."/>
            <person name="Pedros-Alio C."/>
            <person name="Ferriera S."/>
            <person name="Johnson J."/>
            <person name="Kravitz S."/>
            <person name="Halpern A."/>
            <person name="Remington K."/>
            <person name="Beeson K."/>
            <person name="Tran B."/>
            <person name="Rogers Y.-H."/>
            <person name="Friedman R."/>
            <person name="Venter J.C."/>
        </authorList>
    </citation>
    <scope>NUCLEOTIDE SEQUENCE [LARGE SCALE GENOMIC DNA]</scope>
    <source>
        <strain evidence="7 8">RED65</strain>
    </source>
</reference>
<dbReference type="RefSeq" id="WP_007017340.1">
    <property type="nucleotide sequence ID" value="NZ_CH724113.1"/>
</dbReference>
<feature type="coiled-coil region" evidence="5">
    <location>
        <begin position="203"/>
        <end position="230"/>
    </location>
</feature>
<accession>Q1N5M0</accession>
<dbReference type="InterPro" id="IPR036390">
    <property type="entry name" value="WH_DNA-bd_sf"/>
</dbReference>